<feature type="region of interest" description="Disordered" evidence="1">
    <location>
        <begin position="1"/>
        <end position="73"/>
    </location>
</feature>
<accession>A0A8H7J1G9</accession>
<dbReference type="OrthoDB" id="3796826at2759"/>
<reference evidence="2" key="1">
    <citation type="submission" date="2018-12" db="EMBL/GenBank/DDBJ databases">
        <authorList>
            <person name="Syme R.A."/>
            <person name="Farfan-Caceres L."/>
            <person name="Lichtenzveig J."/>
        </authorList>
    </citation>
    <scope>NUCLEOTIDE SEQUENCE</scope>
    <source>
        <strain evidence="2">Al4</strain>
    </source>
</reference>
<proteinExistence type="predicted"/>
<keyword evidence="3" id="KW-1185">Reference proteome</keyword>
<dbReference type="EMBL" id="RZGK01000010">
    <property type="protein sequence ID" value="KAF9696169.1"/>
    <property type="molecule type" value="Genomic_DNA"/>
</dbReference>
<evidence type="ECO:0000313" key="2">
    <source>
        <dbReference type="EMBL" id="KAF9696169.1"/>
    </source>
</evidence>
<protein>
    <submittedName>
        <fullName evidence="2">Uncharacterized protein</fullName>
    </submittedName>
</protein>
<reference evidence="2" key="2">
    <citation type="submission" date="2020-09" db="EMBL/GenBank/DDBJ databases">
        <title>Reference genome assembly for Australian Ascochyta lentis isolate Al4.</title>
        <authorList>
            <person name="Lee R.C."/>
            <person name="Farfan-Caceres L.M."/>
            <person name="Debler J.W."/>
            <person name="Williams A.H."/>
            <person name="Henares B.M."/>
        </authorList>
    </citation>
    <scope>NUCLEOTIDE SEQUENCE</scope>
    <source>
        <strain evidence="2">Al4</strain>
    </source>
</reference>
<dbReference type="AlphaFoldDB" id="A0A8H7J1G9"/>
<sequence>MPGLCDSKWASKPANNAHALTPTNNTNHAGTDRHVTVPSFGYTLPGASTSRFTSNSSRSNARPPSRADVAGKAAAQRMDELLTDHHDHHPSPTPNDVYGKPLFYQEHAGRGLHQQYLLTKPSTPPARDAYSTAEANKVQRTRLYDLFRQWVPRAEEFYSIQESVELSSDEVAAIKKEIIDYRVQRAIAASKRTTYTAPWETSPSYMGHSKYAPNRTTSGAQKVEDSEEASATELDPFDPFGLGLVSSPVPEDKGCSSDVVDLMG</sequence>
<comment type="caution">
    <text evidence="2">The sequence shown here is derived from an EMBL/GenBank/DDBJ whole genome shotgun (WGS) entry which is preliminary data.</text>
</comment>
<name>A0A8H7J1G9_9PLEO</name>
<gene>
    <name evidence="2" type="ORF">EKO04_006114</name>
</gene>
<feature type="region of interest" description="Disordered" evidence="1">
    <location>
        <begin position="245"/>
        <end position="264"/>
    </location>
</feature>
<feature type="compositionally biased region" description="Low complexity" evidence="1">
    <location>
        <begin position="47"/>
        <end position="67"/>
    </location>
</feature>
<evidence type="ECO:0000313" key="3">
    <source>
        <dbReference type="Proteomes" id="UP000651452"/>
    </source>
</evidence>
<organism evidence="2 3">
    <name type="scientific">Ascochyta lentis</name>
    <dbReference type="NCBI Taxonomy" id="205686"/>
    <lineage>
        <taxon>Eukaryota</taxon>
        <taxon>Fungi</taxon>
        <taxon>Dikarya</taxon>
        <taxon>Ascomycota</taxon>
        <taxon>Pezizomycotina</taxon>
        <taxon>Dothideomycetes</taxon>
        <taxon>Pleosporomycetidae</taxon>
        <taxon>Pleosporales</taxon>
        <taxon>Pleosporineae</taxon>
        <taxon>Didymellaceae</taxon>
        <taxon>Ascochyta</taxon>
    </lineage>
</organism>
<feature type="region of interest" description="Disordered" evidence="1">
    <location>
        <begin position="203"/>
        <end position="238"/>
    </location>
</feature>
<dbReference type="Proteomes" id="UP000651452">
    <property type="component" value="Unassembled WGS sequence"/>
</dbReference>
<evidence type="ECO:0000256" key="1">
    <source>
        <dbReference type="SAM" id="MobiDB-lite"/>
    </source>
</evidence>